<dbReference type="Pfam" id="PF00342">
    <property type="entry name" value="PGI"/>
    <property type="match status" value="1"/>
</dbReference>
<comment type="pathway">
    <text evidence="4">Carbohydrate degradation; glycolysis; D-glyceraldehyde 3-phosphate and glycerone phosphate from D-glucose: step 2/4.</text>
</comment>
<dbReference type="PROSITE" id="PS51463">
    <property type="entry name" value="P_GLUCOSE_ISOMERASE_3"/>
    <property type="match status" value="1"/>
</dbReference>
<dbReference type="SUPFAM" id="SSF53697">
    <property type="entry name" value="SIS domain"/>
    <property type="match status" value="1"/>
</dbReference>
<accession>A0A9D2JSE6</accession>
<sequence>MLELKIHNQKDEEKRNLEQFMEEHRELLKQAQAGEDCYQDSQGWLDVEEWAGEEALAALEDLAEEIRQNGEVFVLIGVGGSNNAARSVIEALKQENGPKIVYAGNTLSPWAMQQMLKELEGKSVYIDCIAKNFETLEPGVSFRILRKYLYEKYGEDASKRIIATGTKGSSLEQICKDKGYRFLEFPLNIGGRYTAISNVGLLPMAVAGVDIRSVVRGAADMQNQLQKAPYEENLAYRYACLRNILYKKGYRVEMLASFEPRFRWFYKWWIQLFAESEGKDNKGILPMAGEFSEELHSVGQYIQDGTPMMLETFLDVKNQQDSLIVEKDFVEDFFGYLDGKDFRDINRAAYQATVAAHSEKLPCLTLELDSLDAYHFGQLFYFFQFACYLSCKIMGVNAFDQPGVEAYKAYMFKALGKIKE</sequence>
<dbReference type="GO" id="GO:0048029">
    <property type="term" value="F:monosaccharide binding"/>
    <property type="evidence" value="ECO:0007669"/>
    <property type="project" value="TreeGrafter"/>
</dbReference>
<comment type="similarity">
    <text evidence="4">Belongs to the GPI family.</text>
</comment>
<keyword evidence="1 4" id="KW-0312">Gluconeogenesis</keyword>
<evidence type="ECO:0000313" key="7">
    <source>
        <dbReference type="Proteomes" id="UP000824056"/>
    </source>
</evidence>
<dbReference type="PANTHER" id="PTHR11469">
    <property type="entry name" value="GLUCOSE-6-PHOSPHATE ISOMERASE"/>
    <property type="match status" value="1"/>
</dbReference>
<proteinExistence type="inferred from homology"/>
<dbReference type="EMBL" id="DXBG01000063">
    <property type="protein sequence ID" value="HIZ64822.1"/>
    <property type="molecule type" value="Genomic_DNA"/>
</dbReference>
<evidence type="ECO:0000256" key="5">
    <source>
        <dbReference type="SAM" id="Coils"/>
    </source>
</evidence>
<dbReference type="GO" id="GO:0004347">
    <property type="term" value="F:glucose-6-phosphate isomerase activity"/>
    <property type="evidence" value="ECO:0007669"/>
    <property type="project" value="UniProtKB-EC"/>
</dbReference>
<dbReference type="Gene3D" id="3.40.50.10490">
    <property type="entry name" value="Glucose-6-phosphate isomerase like protein, domain 1"/>
    <property type="match status" value="2"/>
</dbReference>
<dbReference type="GO" id="GO:0005829">
    <property type="term" value="C:cytosol"/>
    <property type="evidence" value="ECO:0007669"/>
    <property type="project" value="TreeGrafter"/>
</dbReference>
<feature type="coiled-coil region" evidence="5">
    <location>
        <begin position="7"/>
        <end position="34"/>
    </location>
</feature>
<evidence type="ECO:0000256" key="3">
    <source>
        <dbReference type="ARBA" id="ARBA00023235"/>
    </source>
</evidence>
<gene>
    <name evidence="6" type="ORF">H9809_02785</name>
</gene>
<dbReference type="CDD" id="cd05016">
    <property type="entry name" value="SIS_PGI_2"/>
    <property type="match status" value="1"/>
</dbReference>
<organism evidence="6 7">
    <name type="scientific">Candidatus Blautia pullicola</name>
    <dbReference type="NCBI Taxonomy" id="2838498"/>
    <lineage>
        <taxon>Bacteria</taxon>
        <taxon>Bacillati</taxon>
        <taxon>Bacillota</taxon>
        <taxon>Clostridia</taxon>
        <taxon>Lachnospirales</taxon>
        <taxon>Lachnospiraceae</taxon>
        <taxon>Blautia</taxon>
    </lineage>
</organism>
<dbReference type="GO" id="GO:0097367">
    <property type="term" value="F:carbohydrate derivative binding"/>
    <property type="evidence" value="ECO:0007669"/>
    <property type="project" value="InterPro"/>
</dbReference>
<evidence type="ECO:0000256" key="1">
    <source>
        <dbReference type="ARBA" id="ARBA00022432"/>
    </source>
</evidence>
<dbReference type="EC" id="5.3.1.9" evidence="4"/>
<dbReference type="GO" id="GO:0051156">
    <property type="term" value="P:glucose 6-phosphate metabolic process"/>
    <property type="evidence" value="ECO:0007669"/>
    <property type="project" value="TreeGrafter"/>
</dbReference>
<evidence type="ECO:0000256" key="4">
    <source>
        <dbReference type="RuleBase" id="RU000612"/>
    </source>
</evidence>
<keyword evidence="2 4" id="KW-0324">Glycolysis</keyword>
<evidence type="ECO:0000256" key="2">
    <source>
        <dbReference type="ARBA" id="ARBA00023152"/>
    </source>
</evidence>
<reference evidence="6" key="1">
    <citation type="journal article" date="2021" name="PeerJ">
        <title>Extensive microbial diversity within the chicken gut microbiome revealed by metagenomics and culture.</title>
        <authorList>
            <person name="Gilroy R."/>
            <person name="Ravi A."/>
            <person name="Getino M."/>
            <person name="Pursley I."/>
            <person name="Horton D.L."/>
            <person name="Alikhan N.F."/>
            <person name="Baker D."/>
            <person name="Gharbi K."/>
            <person name="Hall N."/>
            <person name="Watson M."/>
            <person name="Adriaenssens E.M."/>
            <person name="Foster-Nyarko E."/>
            <person name="Jarju S."/>
            <person name="Secka A."/>
            <person name="Antonio M."/>
            <person name="Oren A."/>
            <person name="Chaudhuri R.R."/>
            <person name="La Ragione R."/>
            <person name="Hildebrand F."/>
            <person name="Pallen M.J."/>
        </authorList>
    </citation>
    <scope>NUCLEOTIDE SEQUENCE</scope>
    <source>
        <strain evidence="6">1068</strain>
    </source>
</reference>
<name>A0A9D2JSE6_9FIRM</name>
<keyword evidence="5" id="KW-0175">Coiled coil</keyword>
<dbReference type="InterPro" id="IPR035482">
    <property type="entry name" value="SIS_PGI_2"/>
</dbReference>
<comment type="caution">
    <text evidence="6">The sequence shown here is derived from an EMBL/GenBank/DDBJ whole genome shotgun (WGS) entry which is preliminary data.</text>
</comment>
<comment type="catalytic activity">
    <reaction evidence="4">
        <text>alpha-D-glucose 6-phosphate = beta-D-fructose 6-phosphate</text>
        <dbReference type="Rhea" id="RHEA:11816"/>
        <dbReference type="ChEBI" id="CHEBI:57634"/>
        <dbReference type="ChEBI" id="CHEBI:58225"/>
        <dbReference type="EC" id="5.3.1.9"/>
    </reaction>
</comment>
<protein>
    <recommendedName>
        <fullName evidence="4">Glucose-6-phosphate isomerase</fullName>
        <ecNumber evidence="4">5.3.1.9</ecNumber>
    </recommendedName>
</protein>
<reference evidence="6" key="2">
    <citation type="submission" date="2021-04" db="EMBL/GenBank/DDBJ databases">
        <authorList>
            <person name="Gilroy R."/>
        </authorList>
    </citation>
    <scope>NUCLEOTIDE SEQUENCE</scope>
    <source>
        <strain evidence="6">1068</strain>
    </source>
</reference>
<keyword evidence="3 4" id="KW-0413">Isomerase</keyword>
<evidence type="ECO:0000313" key="6">
    <source>
        <dbReference type="EMBL" id="HIZ64822.1"/>
    </source>
</evidence>
<dbReference type="GO" id="GO:0006094">
    <property type="term" value="P:gluconeogenesis"/>
    <property type="evidence" value="ECO:0007669"/>
    <property type="project" value="UniProtKB-KW"/>
</dbReference>
<dbReference type="PANTHER" id="PTHR11469:SF1">
    <property type="entry name" value="GLUCOSE-6-PHOSPHATE ISOMERASE"/>
    <property type="match status" value="1"/>
</dbReference>
<dbReference type="PRINTS" id="PR00662">
    <property type="entry name" value="G6PISOMERASE"/>
</dbReference>
<dbReference type="Proteomes" id="UP000824056">
    <property type="component" value="Unassembled WGS sequence"/>
</dbReference>
<dbReference type="AlphaFoldDB" id="A0A9D2JSE6"/>
<dbReference type="InterPro" id="IPR046348">
    <property type="entry name" value="SIS_dom_sf"/>
</dbReference>
<dbReference type="GO" id="GO:0006096">
    <property type="term" value="P:glycolytic process"/>
    <property type="evidence" value="ECO:0007669"/>
    <property type="project" value="UniProtKB-KW"/>
</dbReference>
<dbReference type="InterPro" id="IPR001672">
    <property type="entry name" value="G6P_Isomerase"/>
</dbReference>